<evidence type="ECO:0000313" key="2">
    <source>
        <dbReference type="Proteomes" id="UP000208104"/>
    </source>
</evidence>
<evidence type="ECO:0000313" key="1">
    <source>
        <dbReference type="EMBL" id="ALA07177.1"/>
    </source>
</evidence>
<protein>
    <submittedName>
        <fullName evidence="1">Uncharacterized protein</fullName>
    </submittedName>
</protein>
<accession>A0A0K2CMY0</accession>
<keyword evidence="2" id="KW-1185">Reference proteome</keyword>
<organism evidence="1 2">
    <name type="scientific">Brevibacillus phage Jenst</name>
    <dbReference type="NCBI Taxonomy" id="1691954"/>
    <lineage>
        <taxon>Viruses</taxon>
        <taxon>Duplodnaviria</taxon>
        <taxon>Heunggongvirae</taxon>
        <taxon>Uroviricota</taxon>
        <taxon>Caudoviricetes</taxon>
        <taxon>Jenstvirus</taxon>
        <taxon>Jenstvirus jenst</taxon>
    </lineage>
</organism>
<dbReference type="GeneID" id="26625995"/>
<dbReference type="Proteomes" id="UP000208104">
    <property type="component" value="Segment"/>
</dbReference>
<name>A0A0K2CMY0_9CAUD</name>
<dbReference type="KEGG" id="vg:26625995"/>
<dbReference type="RefSeq" id="YP_009199108.1">
    <property type="nucleotide sequence ID" value="NC_028805.1"/>
</dbReference>
<dbReference type="EMBL" id="KT151955">
    <property type="protein sequence ID" value="ALA07177.1"/>
    <property type="molecule type" value="Genomic_DNA"/>
</dbReference>
<proteinExistence type="predicted"/>
<reference evidence="1 2" key="1">
    <citation type="journal article" date="2015" name="Genome Announc.">
        <title>Genome Sequences of Five Additional Brevibacillus laterosporus Bacteriophages.</title>
        <authorList>
            <person name="Merrill B.D."/>
            <person name="Berg J.A."/>
            <person name="Graves K.A."/>
            <person name="Ward A.T."/>
            <person name="Hilton J.A."/>
            <person name="Wake B.N."/>
            <person name="Grose J.H."/>
            <person name="Breakwell D.P."/>
            <person name="Burnett S.H."/>
        </authorList>
    </citation>
    <scope>NUCLEOTIDE SEQUENCE [LARGE SCALE GENOMIC DNA]</scope>
</reference>
<sequence length="119" mass="13376">MAGTRGIARLRGEQLNNKLIRNNHFDEASKINERYLDFEEEEEIFEASGGETEYNLVKGIARPKTVLLSINGQVQVPTIDFEFKINAQGNIVGFNFAPNTLKTTGGVPDVLYIKYKKVL</sequence>
<gene>
    <name evidence="1" type="ORF">JENST_47</name>
</gene>